<keyword evidence="2" id="KW-1185">Reference proteome</keyword>
<dbReference type="HOGENOM" id="CLU_1424000_0_0_1"/>
<dbReference type="AlphaFoldDB" id="M4BLK1"/>
<dbReference type="STRING" id="559515.M4BLK1"/>
<dbReference type="Proteomes" id="UP000011713">
    <property type="component" value="Unassembled WGS sequence"/>
</dbReference>
<dbReference type="EnsemblProtists" id="HpaT807286">
    <property type="protein sequence ID" value="HpaP807286"/>
    <property type="gene ID" value="HpaG807286"/>
</dbReference>
<evidence type="ECO:0000313" key="2">
    <source>
        <dbReference type="Proteomes" id="UP000011713"/>
    </source>
</evidence>
<dbReference type="eggNOG" id="ENOG502SSNH">
    <property type="taxonomic scope" value="Eukaryota"/>
</dbReference>
<proteinExistence type="predicted"/>
<protein>
    <submittedName>
        <fullName evidence="1">Uncharacterized protein</fullName>
    </submittedName>
</protein>
<sequence length="191" mass="21390">MLRRQLQTYDGLIFMGGGFNCTLVPRLDRSFVSPHRRNVSVALRWLLGQAQLSDVLDDDMDQAEDERAIAHFHATARTYLHALPGGGPAISRLDRWYVSAGHSDWIRDIEFSVPGPAADHNGISVPIRMPRHVVHVRKPRRMYPVPECAQAAAIGNITAAIELAQQQVDHTDSIPTSDYLTARSLADWWDT</sequence>
<dbReference type="EMBL" id="JH598389">
    <property type="status" value="NOT_ANNOTATED_CDS"/>
    <property type="molecule type" value="Genomic_DNA"/>
</dbReference>
<reference evidence="2" key="1">
    <citation type="journal article" date="2010" name="Science">
        <title>Signatures of adaptation to obligate biotrophy in the Hyaloperonospora arabidopsidis genome.</title>
        <authorList>
            <person name="Baxter L."/>
            <person name="Tripathy S."/>
            <person name="Ishaque N."/>
            <person name="Boot N."/>
            <person name="Cabral A."/>
            <person name="Kemen E."/>
            <person name="Thines M."/>
            <person name="Ah-Fong A."/>
            <person name="Anderson R."/>
            <person name="Badejoko W."/>
            <person name="Bittner-Eddy P."/>
            <person name="Boore J.L."/>
            <person name="Chibucos M.C."/>
            <person name="Coates M."/>
            <person name="Dehal P."/>
            <person name="Delehaunty K."/>
            <person name="Dong S."/>
            <person name="Downton P."/>
            <person name="Dumas B."/>
            <person name="Fabro G."/>
            <person name="Fronick C."/>
            <person name="Fuerstenberg S.I."/>
            <person name="Fulton L."/>
            <person name="Gaulin E."/>
            <person name="Govers F."/>
            <person name="Hughes L."/>
            <person name="Humphray S."/>
            <person name="Jiang R.H."/>
            <person name="Judelson H."/>
            <person name="Kamoun S."/>
            <person name="Kyung K."/>
            <person name="Meijer H."/>
            <person name="Minx P."/>
            <person name="Morris P."/>
            <person name="Nelson J."/>
            <person name="Phuntumart V."/>
            <person name="Qutob D."/>
            <person name="Rehmany A."/>
            <person name="Rougon-Cardoso A."/>
            <person name="Ryden P."/>
            <person name="Torto-Alalibo T."/>
            <person name="Studholme D."/>
            <person name="Wang Y."/>
            <person name="Win J."/>
            <person name="Wood J."/>
            <person name="Clifton S.W."/>
            <person name="Rogers J."/>
            <person name="Van den Ackerveken G."/>
            <person name="Jones J.D."/>
            <person name="McDowell J.M."/>
            <person name="Beynon J."/>
            <person name="Tyler B.M."/>
        </authorList>
    </citation>
    <scope>NUCLEOTIDE SEQUENCE [LARGE SCALE GENOMIC DNA]</scope>
    <source>
        <strain evidence="2">Emoy2</strain>
    </source>
</reference>
<accession>M4BLK1</accession>
<name>M4BLK1_HYAAE</name>
<organism evidence="1 2">
    <name type="scientific">Hyaloperonospora arabidopsidis (strain Emoy2)</name>
    <name type="common">Downy mildew agent</name>
    <name type="synonym">Peronospora arabidopsidis</name>
    <dbReference type="NCBI Taxonomy" id="559515"/>
    <lineage>
        <taxon>Eukaryota</taxon>
        <taxon>Sar</taxon>
        <taxon>Stramenopiles</taxon>
        <taxon>Oomycota</taxon>
        <taxon>Peronosporomycetes</taxon>
        <taxon>Peronosporales</taxon>
        <taxon>Peronosporaceae</taxon>
        <taxon>Hyaloperonospora</taxon>
    </lineage>
</organism>
<dbReference type="InParanoid" id="M4BLK1"/>
<dbReference type="VEuPathDB" id="FungiDB:HpaG807286"/>
<evidence type="ECO:0000313" key="1">
    <source>
        <dbReference type="EnsemblProtists" id="HpaP807286"/>
    </source>
</evidence>
<reference evidence="1" key="2">
    <citation type="submission" date="2015-06" db="UniProtKB">
        <authorList>
            <consortium name="EnsemblProtists"/>
        </authorList>
    </citation>
    <scope>IDENTIFICATION</scope>
    <source>
        <strain evidence="1">Emoy2</strain>
    </source>
</reference>